<proteinExistence type="predicted"/>
<dbReference type="EMBL" id="JAPFRF010000012">
    <property type="protein sequence ID" value="KAJ7313201.1"/>
    <property type="molecule type" value="Genomic_DNA"/>
</dbReference>
<protein>
    <submittedName>
        <fullName evidence="1">Uncharacterized protein</fullName>
    </submittedName>
</protein>
<organism evidence="1 2">
    <name type="scientific">Phrynocephalus forsythii</name>
    <dbReference type="NCBI Taxonomy" id="171643"/>
    <lineage>
        <taxon>Eukaryota</taxon>
        <taxon>Metazoa</taxon>
        <taxon>Chordata</taxon>
        <taxon>Craniata</taxon>
        <taxon>Vertebrata</taxon>
        <taxon>Euteleostomi</taxon>
        <taxon>Lepidosauria</taxon>
        <taxon>Squamata</taxon>
        <taxon>Bifurcata</taxon>
        <taxon>Unidentata</taxon>
        <taxon>Episquamata</taxon>
        <taxon>Toxicofera</taxon>
        <taxon>Iguania</taxon>
        <taxon>Acrodonta</taxon>
        <taxon>Agamidae</taxon>
        <taxon>Agaminae</taxon>
        <taxon>Phrynocephalus</taxon>
    </lineage>
</organism>
<dbReference type="AlphaFoldDB" id="A0A9Q0XFC3"/>
<comment type="caution">
    <text evidence="1">The sequence shown here is derived from an EMBL/GenBank/DDBJ whole genome shotgun (WGS) entry which is preliminary data.</text>
</comment>
<evidence type="ECO:0000313" key="1">
    <source>
        <dbReference type="EMBL" id="KAJ7313201.1"/>
    </source>
</evidence>
<name>A0A9Q0XFC3_9SAUR</name>
<keyword evidence="2" id="KW-1185">Reference proteome</keyword>
<accession>A0A9Q0XFC3</accession>
<dbReference type="Proteomes" id="UP001142489">
    <property type="component" value="Unassembled WGS sequence"/>
</dbReference>
<evidence type="ECO:0000313" key="2">
    <source>
        <dbReference type="Proteomes" id="UP001142489"/>
    </source>
</evidence>
<gene>
    <name evidence="1" type="ORF">JRQ81_004479</name>
</gene>
<reference evidence="1" key="1">
    <citation type="journal article" date="2023" name="DNA Res.">
        <title>Chromosome-level genome assembly of Phrynocephalus forsythii using third-generation DNA sequencing and Hi-C analysis.</title>
        <authorList>
            <person name="Qi Y."/>
            <person name="Zhao W."/>
            <person name="Zhao Y."/>
            <person name="Niu C."/>
            <person name="Cao S."/>
            <person name="Zhang Y."/>
        </authorList>
    </citation>
    <scope>NUCLEOTIDE SEQUENCE</scope>
    <source>
        <tissue evidence="1">Muscle</tissue>
    </source>
</reference>
<sequence length="79" mass="8596">MVAMQIMDAIWPALPYLPAQPITLLLSREAFFPASAAKVSGCAGECRPATVHMVTLMSNHHVTWILSDEVTAGPQMEIM</sequence>